<gene>
    <name evidence="2" type="ORF">SAMN04488090_3769</name>
</gene>
<organism evidence="2 3">
    <name type="scientific">Siphonobacter aquaeclarae</name>
    <dbReference type="NCBI Taxonomy" id="563176"/>
    <lineage>
        <taxon>Bacteria</taxon>
        <taxon>Pseudomonadati</taxon>
        <taxon>Bacteroidota</taxon>
        <taxon>Cytophagia</taxon>
        <taxon>Cytophagales</taxon>
        <taxon>Cytophagaceae</taxon>
        <taxon>Siphonobacter</taxon>
    </lineage>
</organism>
<evidence type="ECO:0000313" key="2">
    <source>
        <dbReference type="EMBL" id="SDM57705.1"/>
    </source>
</evidence>
<dbReference type="Pfam" id="PF01966">
    <property type="entry name" value="HD"/>
    <property type="match status" value="1"/>
</dbReference>
<protein>
    <submittedName>
        <fullName evidence="2">Phosphonate degradation operons associated HDIG domain protein</fullName>
    </submittedName>
</protein>
<dbReference type="InterPro" id="IPR052567">
    <property type="entry name" value="OP_Dioxygenase"/>
</dbReference>
<proteinExistence type="predicted"/>
<dbReference type="Proteomes" id="UP000198901">
    <property type="component" value="Unassembled WGS sequence"/>
</dbReference>
<keyword evidence="3" id="KW-1185">Reference proteome</keyword>
<sequence>MKEFEIQATVDALFGLYESYGDTEYIGEPVSVLEHSVQSAQLAHEEGYDDDVVLAALFHDIGHLLPQRPSEDMNGFGHRRHERVGAEYLLKNGFSDKIAQLVQKHVEAKRYLCWKFPEYFARLSDASRETLAFQGGVMPEREAKAFEAGPYFRLSIKMREWDEAAKETNKPIPDLQLYKEMAVSHLKRTVEAG</sequence>
<name>A0A1G9UDS2_9BACT</name>
<dbReference type="AlphaFoldDB" id="A0A1G9UDS2"/>
<evidence type="ECO:0000313" key="3">
    <source>
        <dbReference type="Proteomes" id="UP000198901"/>
    </source>
</evidence>
<evidence type="ECO:0000259" key="1">
    <source>
        <dbReference type="SMART" id="SM00471"/>
    </source>
</evidence>
<feature type="domain" description="HD/PDEase" evidence="1">
    <location>
        <begin position="28"/>
        <end position="110"/>
    </location>
</feature>
<reference evidence="2 3" key="1">
    <citation type="submission" date="2016-10" db="EMBL/GenBank/DDBJ databases">
        <authorList>
            <person name="de Groot N.N."/>
        </authorList>
    </citation>
    <scope>NUCLEOTIDE SEQUENCE [LARGE SCALE GENOMIC DNA]</scope>
    <source>
        <strain evidence="2 3">DSM 21668</strain>
    </source>
</reference>
<dbReference type="EMBL" id="FNGS01000007">
    <property type="protein sequence ID" value="SDM57705.1"/>
    <property type="molecule type" value="Genomic_DNA"/>
</dbReference>
<dbReference type="NCBIfam" id="TIGR00277">
    <property type="entry name" value="HDIG"/>
    <property type="match status" value="1"/>
</dbReference>
<accession>A0A1G9UDS2</accession>
<dbReference type="RefSeq" id="WP_093205817.1">
    <property type="nucleotide sequence ID" value="NZ_FNGS01000007.1"/>
</dbReference>
<dbReference type="PANTHER" id="PTHR40202">
    <property type="match status" value="1"/>
</dbReference>
<dbReference type="PANTHER" id="PTHR40202:SF1">
    <property type="entry name" value="HD DOMAIN-CONTAINING PROTEIN"/>
    <property type="match status" value="1"/>
</dbReference>
<dbReference type="CDD" id="cd00077">
    <property type="entry name" value="HDc"/>
    <property type="match status" value="1"/>
</dbReference>
<dbReference type="STRING" id="563176.SAMN04488090_3769"/>
<dbReference type="Gene3D" id="1.10.3210.10">
    <property type="entry name" value="Hypothetical protein af1432"/>
    <property type="match status" value="1"/>
</dbReference>
<dbReference type="InterPro" id="IPR006674">
    <property type="entry name" value="HD_domain"/>
</dbReference>
<dbReference type="SUPFAM" id="SSF109604">
    <property type="entry name" value="HD-domain/PDEase-like"/>
    <property type="match status" value="1"/>
</dbReference>
<dbReference type="InterPro" id="IPR003607">
    <property type="entry name" value="HD/PDEase_dom"/>
</dbReference>
<dbReference type="SMART" id="SM00471">
    <property type="entry name" value="HDc"/>
    <property type="match status" value="1"/>
</dbReference>
<dbReference type="InterPro" id="IPR006675">
    <property type="entry name" value="HDIG_dom"/>
</dbReference>
<dbReference type="OrthoDB" id="823268at2"/>